<evidence type="ECO:0000313" key="2">
    <source>
        <dbReference type="Proteomes" id="UP000475532"/>
    </source>
</evidence>
<protein>
    <submittedName>
        <fullName evidence="1">Uncharacterized protein</fullName>
    </submittedName>
</protein>
<accession>A0A6L9QAW0</accession>
<comment type="caution">
    <text evidence="1">The sequence shown here is derived from an EMBL/GenBank/DDBJ whole genome shotgun (WGS) entry which is preliminary data.</text>
</comment>
<name>A0A6L9QAW0_9ACTN</name>
<evidence type="ECO:0000313" key="1">
    <source>
        <dbReference type="EMBL" id="NEA22629.1"/>
    </source>
</evidence>
<proteinExistence type="predicted"/>
<dbReference type="RefSeq" id="WP_163054413.1">
    <property type="nucleotide sequence ID" value="NZ_JAAGLI010000213.1"/>
</dbReference>
<dbReference type="Proteomes" id="UP000475532">
    <property type="component" value="Unassembled WGS sequence"/>
</dbReference>
<gene>
    <name evidence="1" type="ORF">G3I70_09005</name>
</gene>
<sequence length="48" mass="5356">MSCNQSNCPIRGKGPGWICSCEPPGKEDEAVREITEEVAEELHRRQGK</sequence>
<organism evidence="1 2">
    <name type="scientific">Actinomadura bangladeshensis</name>
    <dbReference type="NCBI Taxonomy" id="453573"/>
    <lineage>
        <taxon>Bacteria</taxon>
        <taxon>Bacillati</taxon>
        <taxon>Actinomycetota</taxon>
        <taxon>Actinomycetes</taxon>
        <taxon>Streptosporangiales</taxon>
        <taxon>Thermomonosporaceae</taxon>
        <taxon>Actinomadura</taxon>
    </lineage>
</organism>
<dbReference type="AlphaFoldDB" id="A0A6L9QAW0"/>
<dbReference type="EMBL" id="JAAGLI010000213">
    <property type="protein sequence ID" value="NEA22629.1"/>
    <property type="molecule type" value="Genomic_DNA"/>
</dbReference>
<reference evidence="1 2" key="1">
    <citation type="submission" date="2020-01" db="EMBL/GenBank/DDBJ databases">
        <title>Insect and environment-associated Actinomycetes.</title>
        <authorList>
            <person name="Currrie C."/>
            <person name="Chevrette M."/>
            <person name="Carlson C."/>
            <person name="Stubbendieck R."/>
            <person name="Wendt-Pienkowski E."/>
        </authorList>
    </citation>
    <scope>NUCLEOTIDE SEQUENCE [LARGE SCALE GENOMIC DNA]</scope>
    <source>
        <strain evidence="1 2">SID10258</strain>
    </source>
</reference>